<dbReference type="AlphaFoldDB" id="A0A377AVM2"/>
<evidence type="ECO:0000256" key="5">
    <source>
        <dbReference type="ARBA" id="ARBA00023136"/>
    </source>
</evidence>
<dbReference type="PANTHER" id="PTHR19139:SF199">
    <property type="entry name" value="MIP17260P"/>
    <property type="match status" value="1"/>
</dbReference>
<accession>A0A377AVM2</accession>
<reference evidence="7 8" key="1">
    <citation type="submission" date="2018-06" db="EMBL/GenBank/DDBJ databases">
        <authorList>
            <consortium name="Pathogen Informatics"/>
            <person name="Doyle S."/>
        </authorList>
    </citation>
    <scope>NUCLEOTIDE SEQUENCE [LARGE SCALE GENOMIC DNA]</scope>
    <source>
        <strain evidence="7 8">NCTC9962</strain>
    </source>
</reference>
<evidence type="ECO:0000313" key="8">
    <source>
        <dbReference type="Proteomes" id="UP000254052"/>
    </source>
</evidence>
<proteinExistence type="inferred from homology"/>
<dbReference type="InterPro" id="IPR023271">
    <property type="entry name" value="Aquaporin-like"/>
</dbReference>
<keyword evidence="5 6" id="KW-0472">Membrane</keyword>
<evidence type="ECO:0000256" key="3">
    <source>
        <dbReference type="ARBA" id="ARBA00022692"/>
    </source>
</evidence>
<keyword evidence="3 6" id="KW-0812">Transmembrane</keyword>
<dbReference type="Pfam" id="PF00230">
    <property type="entry name" value="MIP"/>
    <property type="match status" value="1"/>
</dbReference>
<feature type="transmembrane region" description="Helical" evidence="6">
    <location>
        <begin position="27"/>
        <end position="47"/>
    </location>
</feature>
<sequence length="52" mass="5794">MTNTSVNPARSTAVAIFQGGWALEQLWFFWVVPIVGGIIGGLIYRTLLEKRD</sequence>
<dbReference type="PANTHER" id="PTHR19139">
    <property type="entry name" value="AQUAPORIN TRANSPORTER"/>
    <property type="match status" value="1"/>
</dbReference>
<evidence type="ECO:0000256" key="6">
    <source>
        <dbReference type="SAM" id="Phobius"/>
    </source>
</evidence>
<evidence type="ECO:0000256" key="4">
    <source>
        <dbReference type="ARBA" id="ARBA00022989"/>
    </source>
</evidence>
<dbReference type="GO" id="GO:0015250">
    <property type="term" value="F:water channel activity"/>
    <property type="evidence" value="ECO:0007669"/>
    <property type="project" value="TreeGrafter"/>
</dbReference>
<dbReference type="GO" id="GO:0005886">
    <property type="term" value="C:plasma membrane"/>
    <property type="evidence" value="ECO:0007669"/>
    <property type="project" value="TreeGrafter"/>
</dbReference>
<comment type="similarity">
    <text evidence="2">Belongs to the MIP/aquaporin (TC 1.A.8) family.</text>
</comment>
<dbReference type="InterPro" id="IPR000425">
    <property type="entry name" value="MIP"/>
</dbReference>
<evidence type="ECO:0000313" key="7">
    <source>
        <dbReference type="EMBL" id="STL36899.1"/>
    </source>
</evidence>
<evidence type="ECO:0000256" key="2">
    <source>
        <dbReference type="ARBA" id="ARBA00006175"/>
    </source>
</evidence>
<dbReference type="Proteomes" id="UP000254052">
    <property type="component" value="Unassembled WGS sequence"/>
</dbReference>
<dbReference type="EMBL" id="UGED01000006">
    <property type="protein sequence ID" value="STL36899.1"/>
    <property type="molecule type" value="Genomic_DNA"/>
</dbReference>
<gene>
    <name evidence="7" type="primary">aqpZ_2</name>
    <name evidence="7" type="ORF">NCTC9962_02203</name>
</gene>
<evidence type="ECO:0000256" key="1">
    <source>
        <dbReference type="ARBA" id="ARBA00004141"/>
    </source>
</evidence>
<protein>
    <submittedName>
        <fullName evidence="7">Aquaporin Z</fullName>
    </submittedName>
</protein>
<comment type="subcellular location">
    <subcellularLocation>
        <location evidence="1">Membrane</location>
        <topology evidence="1">Multi-pass membrane protein</topology>
    </subcellularLocation>
</comment>
<name>A0A377AVM2_ECOLX</name>
<dbReference type="Gene3D" id="1.20.1080.10">
    <property type="entry name" value="Glycerol uptake facilitator protein"/>
    <property type="match status" value="1"/>
</dbReference>
<dbReference type="InterPro" id="IPR034294">
    <property type="entry name" value="Aquaporin_transptr"/>
</dbReference>
<keyword evidence="4 6" id="KW-1133">Transmembrane helix</keyword>
<dbReference type="SUPFAM" id="SSF81338">
    <property type="entry name" value="Aquaporin-like"/>
    <property type="match status" value="1"/>
</dbReference>
<organism evidence="7 8">
    <name type="scientific">Escherichia coli</name>
    <dbReference type="NCBI Taxonomy" id="562"/>
    <lineage>
        <taxon>Bacteria</taxon>
        <taxon>Pseudomonadati</taxon>
        <taxon>Pseudomonadota</taxon>
        <taxon>Gammaproteobacteria</taxon>
        <taxon>Enterobacterales</taxon>
        <taxon>Enterobacteriaceae</taxon>
        <taxon>Escherichia</taxon>
    </lineage>
</organism>